<proteinExistence type="predicted"/>
<reference evidence="3" key="1">
    <citation type="journal article" date="2015" name="MBio">
        <title>Eco-Evolutionary Dynamics of Episomes among Ecologically Cohesive Bacterial Populations.</title>
        <authorList>
            <person name="Xue H."/>
            <person name="Cordero O.X."/>
            <person name="Camas F.M."/>
            <person name="Trimble W."/>
            <person name="Meyer F."/>
            <person name="Guglielmini J."/>
            <person name="Rocha E.P."/>
            <person name="Polz M.F."/>
        </authorList>
    </citation>
    <scope>NUCLEOTIDE SEQUENCE</scope>
    <source>
        <strain evidence="3">FF_32</strain>
    </source>
</reference>
<accession>A0A0H3ZW85</accession>
<name>A0A0H3ZW85_9GAMM</name>
<feature type="chain" id="PRO_5005204644" evidence="2">
    <location>
        <begin position="21"/>
        <end position="738"/>
    </location>
</feature>
<dbReference type="EMBL" id="KP795700">
    <property type="protein sequence ID" value="AKN40555.1"/>
    <property type="molecule type" value="Genomic_DNA"/>
</dbReference>
<feature type="signal peptide" evidence="2">
    <location>
        <begin position="1"/>
        <end position="20"/>
    </location>
</feature>
<evidence type="ECO:0000313" key="3">
    <source>
        <dbReference type="EMBL" id="AKN40555.1"/>
    </source>
</evidence>
<dbReference type="AlphaFoldDB" id="A0A0H3ZW85"/>
<evidence type="ECO:0000256" key="1">
    <source>
        <dbReference type="SAM" id="MobiDB-lite"/>
    </source>
</evidence>
<protein>
    <submittedName>
        <fullName evidence="3">Uncharacterized protein</fullName>
    </submittedName>
</protein>
<keyword evidence="2" id="KW-0732">Signal</keyword>
<organism evidence="3">
    <name type="scientific">Enterovibrio norvegicus</name>
    <dbReference type="NCBI Taxonomy" id="188144"/>
    <lineage>
        <taxon>Bacteria</taxon>
        <taxon>Pseudomonadati</taxon>
        <taxon>Pseudomonadota</taxon>
        <taxon>Gammaproteobacteria</taxon>
        <taxon>Vibrionales</taxon>
        <taxon>Vibrionaceae</taxon>
        <taxon>Enterovibrio</taxon>
    </lineage>
</organism>
<feature type="compositionally biased region" description="Polar residues" evidence="1">
    <location>
        <begin position="145"/>
        <end position="162"/>
    </location>
</feature>
<feature type="region of interest" description="Disordered" evidence="1">
    <location>
        <begin position="145"/>
        <end position="183"/>
    </location>
</feature>
<evidence type="ECO:0000256" key="2">
    <source>
        <dbReference type="SAM" id="SignalP"/>
    </source>
</evidence>
<sequence>MRKLFVLLSSVALSSSLAMAATTDYINVKTINQYDVKEGDVLSASLIDLSPKAIEIGLRDAEILADANYNEKDKTVTIKWHSIAKLVKGTKLSENFSEPLITVAKFSNESSTIQARQKLVATGDVEGVVDAYNRLLKKAEEELNVDNSKSLETSSENDFTNKSGSDSSGGGYLSGQDDMTDKNDISDVEVKTDEIVESVEKCSLRVDIENGIVNEQERTIKTSTNTGSVVEVSSCANSGQSYPIRQDFEAGCSLQLDKSTGQYNKGYKLYAMVEGSRYAISDCEWDEAKKINYHVQLDYEACSFDYAVANATEGFYNPAFVKYTVIDGKRYNISECETEPTIKKDLPTELEQCDYRTDFIDNKAFEQKKLLILSPDAKKILLSNDCIDTGKSYLLEKDFGVKQCNDLPNYLDGKLYFGFKKFFSLQEGKQYVTECMTDSNESVDISLVFDTCAPSENLTTNIATIQKKWAYNDEQGKQILVSDCVETDETYPIVQTTESCTPLYIPEQKKVLLQGRQGWKGNDESWHFVSECRPYSSELEVKSEICDSPKYEHDFVSGNSYLRTRNFYEYEGEKNYLNSCTRDPSISYSHYKSSTGCQNQNDDANLRSRLFTKTVVNLQEGATVIKNCEASSNYVPYQYGGVKTYPDISYDYGCNSWAGRSLQEFYNSWLGKMNTYGTPTSWVPSSTNVTNKSCRYTSNDRDHNGYEQSARIYKTEEMWRRMDGSILYINPRVFVTWM</sequence>